<keyword evidence="5 9" id="KW-0863">Zinc-finger</keyword>
<evidence type="ECO:0000256" key="1">
    <source>
        <dbReference type="ARBA" id="ARBA00004123"/>
    </source>
</evidence>
<evidence type="ECO:0000256" key="2">
    <source>
        <dbReference type="ARBA" id="ARBA00022723"/>
    </source>
</evidence>
<dbReference type="InterPro" id="IPR031099">
    <property type="entry name" value="BRCA1-associated"/>
</dbReference>
<dbReference type="Pfam" id="PF00533">
    <property type="entry name" value="BRCT"/>
    <property type="match status" value="1"/>
</dbReference>
<keyword evidence="6" id="KW-0862">Zinc</keyword>
<dbReference type="GO" id="GO:0045944">
    <property type="term" value="P:positive regulation of transcription by RNA polymerase II"/>
    <property type="evidence" value="ECO:0007669"/>
    <property type="project" value="TreeGrafter"/>
</dbReference>
<evidence type="ECO:0000256" key="9">
    <source>
        <dbReference type="PROSITE-ProRule" id="PRU00175"/>
    </source>
</evidence>
<dbReference type="InterPro" id="IPR001357">
    <property type="entry name" value="BRCT_dom"/>
</dbReference>
<evidence type="ECO:0008006" key="15">
    <source>
        <dbReference type="Google" id="ProtNLM"/>
    </source>
</evidence>
<dbReference type="Gene3D" id="3.30.40.10">
    <property type="entry name" value="Zinc/RING finger domain, C3HC4 (zinc finger)"/>
    <property type="match status" value="1"/>
</dbReference>
<evidence type="ECO:0000313" key="14">
    <source>
        <dbReference type="Proteomes" id="UP001162031"/>
    </source>
</evidence>
<feature type="domain" description="BRCT" evidence="12">
    <location>
        <begin position="639"/>
        <end position="751"/>
    </location>
</feature>
<dbReference type="PANTHER" id="PTHR13763">
    <property type="entry name" value="BREAST CANCER TYPE 1 SUSCEPTIBILITY PROTEIN BRCA1"/>
    <property type="match status" value="1"/>
</dbReference>
<feature type="region of interest" description="Disordered" evidence="10">
    <location>
        <begin position="89"/>
        <end position="137"/>
    </location>
</feature>
<evidence type="ECO:0000313" key="13">
    <source>
        <dbReference type="EMBL" id="CAI5725507.1"/>
    </source>
</evidence>
<feature type="compositionally biased region" description="Basic and acidic residues" evidence="10">
    <location>
        <begin position="98"/>
        <end position="109"/>
    </location>
</feature>
<keyword evidence="14" id="KW-1185">Reference proteome</keyword>
<keyword evidence="8" id="KW-0539">Nucleus</keyword>
<dbReference type="InterPro" id="IPR001841">
    <property type="entry name" value="Znf_RING"/>
</dbReference>
<dbReference type="Pfam" id="PF13923">
    <property type="entry name" value="zf-C3HC4_2"/>
    <property type="match status" value="1"/>
</dbReference>
<dbReference type="InterPro" id="IPR017907">
    <property type="entry name" value="Znf_RING_CS"/>
</dbReference>
<dbReference type="GO" id="GO:0008270">
    <property type="term" value="F:zinc ion binding"/>
    <property type="evidence" value="ECO:0007669"/>
    <property type="project" value="UniProtKB-KW"/>
</dbReference>
<dbReference type="PROSITE" id="PS50089">
    <property type="entry name" value="ZF_RING_2"/>
    <property type="match status" value="1"/>
</dbReference>
<keyword evidence="7" id="KW-0234">DNA repair</keyword>
<dbReference type="GO" id="GO:0005634">
    <property type="term" value="C:nucleus"/>
    <property type="evidence" value="ECO:0007669"/>
    <property type="project" value="UniProtKB-SubCell"/>
</dbReference>
<evidence type="ECO:0000259" key="12">
    <source>
        <dbReference type="PROSITE" id="PS50172"/>
    </source>
</evidence>
<protein>
    <recommendedName>
        <fullName evidence="15">RING-type E3 ubiquitin transferase BRCA1</fullName>
    </recommendedName>
</protein>
<feature type="compositionally biased region" description="Polar residues" evidence="10">
    <location>
        <begin position="128"/>
        <end position="137"/>
    </location>
</feature>
<keyword evidence="3" id="KW-0677">Repeat</keyword>
<feature type="domain" description="RING-type" evidence="11">
    <location>
        <begin position="23"/>
        <end position="61"/>
    </location>
</feature>
<evidence type="ECO:0000256" key="4">
    <source>
        <dbReference type="ARBA" id="ARBA00022763"/>
    </source>
</evidence>
<dbReference type="PROSITE" id="PS50172">
    <property type="entry name" value="BRCT"/>
    <property type="match status" value="2"/>
</dbReference>
<name>A0AAV0TUK9_HYABA</name>
<dbReference type="GO" id="GO:0004842">
    <property type="term" value="F:ubiquitin-protein transferase activity"/>
    <property type="evidence" value="ECO:0007669"/>
    <property type="project" value="TreeGrafter"/>
</dbReference>
<dbReference type="Gene3D" id="3.40.50.10190">
    <property type="entry name" value="BRCT domain"/>
    <property type="match status" value="2"/>
</dbReference>
<sequence length="751" mass="83692">MAAMWTLARLERAVETFSAQLQCAICLCAYENPVSLPCNHCFCEECIHRALELKTLCPICKTPANKRRLRYDTTLRELLRAMEMLSATPEKVVQAETPKADGEEKELPRRAAAQVAGTPPPPPRRSTRNLTAGSSLLTNKRVTGKYLPLCSQLEVNEESAARGGALAERRSSPRRALLQDVQSPTTDGLLSDVKSGNRAKPRRVDARACKLTKEDTVETLTLQPPVDADDGSAVDVVVAETQLDDVEKQLRMTRRRRQMCTQLDAVQDDDNTQRVPSTRLRSAANPVAVANTRSNKTLLRTSTSRKRRRTTVSGAAPDIAAGIALRRTAVSSRPLPPRSGSVRVSPLAVDCQPPIRSAEGKALFQVGDLVDVIERQWVGINKRSGAARITKVCGDGFYAVKFVMGCRDNRVPESCIRRPAKELMSETTPSYVVKQRQRRRVSDTSTSPHSAAKTKVSDDTPKVTAKRKTKQTAKQKHSTMVFLCSGFEKCRMQQIKKWADQLKAEVVQCWTHDVTHLIVKCVDGDDAEEGDSSIDDFETSSSGRKHRHEKHRRFTGSKSGRWVKTRSLKYLKALVAGRWIVSDEWLQACAEHGSYVSEAKYEVDGHWKGRGSQDAAKRSRLIREKLLQLSSPDIDRSTVGTTLFADFCFYIVGEFLPPIPPVAELNTLITMGNGKLITSMDDIRDEMHKRENRTRKLIIVSDKINPTALRQQTRYLKALSQVKAVRSVIVVNYLWVVNSISEASLRGLPVL</sequence>
<dbReference type="SUPFAM" id="SSF57850">
    <property type="entry name" value="RING/U-box"/>
    <property type="match status" value="1"/>
</dbReference>
<gene>
    <name evidence="13" type="ORF">HBR001_LOCUS3618</name>
</gene>
<dbReference type="Proteomes" id="UP001162031">
    <property type="component" value="Unassembled WGS sequence"/>
</dbReference>
<reference evidence="13" key="1">
    <citation type="submission" date="2022-12" db="EMBL/GenBank/DDBJ databases">
        <authorList>
            <person name="Webb A."/>
        </authorList>
    </citation>
    <scope>NUCLEOTIDE SEQUENCE</scope>
    <source>
        <strain evidence="13">Hp1</strain>
    </source>
</reference>
<accession>A0AAV0TUK9</accession>
<evidence type="ECO:0000256" key="5">
    <source>
        <dbReference type="ARBA" id="ARBA00022771"/>
    </source>
</evidence>
<comment type="subcellular location">
    <subcellularLocation>
        <location evidence="1">Nucleus</location>
    </subcellularLocation>
</comment>
<dbReference type="PANTHER" id="PTHR13763:SF0">
    <property type="entry name" value="BREAST CANCER TYPE 1 SUSCEPTIBILITY PROTEIN"/>
    <property type="match status" value="1"/>
</dbReference>
<comment type="caution">
    <text evidence="13">The sequence shown here is derived from an EMBL/GenBank/DDBJ whole genome shotgun (WGS) entry which is preliminary data.</text>
</comment>
<organism evidence="13 14">
    <name type="scientific">Hyaloperonospora brassicae</name>
    <name type="common">Brassica downy mildew</name>
    <name type="synonym">Peronospora brassicae</name>
    <dbReference type="NCBI Taxonomy" id="162125"/>
    <lineage>
        <taxon>Eukaryota</taxon>
        <taxon>Sar</taxon>
        <taxon>Stramenopiles</taxon>
        <taxon>Oomycota</taxon>
        <taxon>Peronosporomycetes</taxon>
        <taxon>Peronosporales</taxon>
        <taxon>Peronosporaceae</taxon>
        <taxon>Hyaloperonospora</taxon>
    </lineage>
</organism>
<dbReference type="SMART" id="SM00292">
    <property type="entry name" value="BRCT"/>
    <property type="match status" value="2"/>
</dbReference>
<feature type="compositionally biased region" description="Acidic residues" evidence="10">
    <location>
        <begin position="527"/>
        <end position="538"/>
    </location>
</feature>
<evidence type="ECO:0000256" key="6">
    <source>
        <dbReference type="ARBA" id="ARBA00022833"/>
    </source>
</evidence>
<evidence type="ECO:0000256" key="10">
    <source>
        <dbReference type="SAM" id="MobiDB-lite"/>
    </source>
</evidence>
<feature type="region of interest" description="Disordered" evidence="10">
    <location>
        <begin position="527"/>
        <end position="556"/>
    </location>
</feature>
<feature type="region of interest" description="Disordered" evidence="10">
    <location>
        <begin position="426"/>
        <end position="472"/>
    </location>
</feature>
<feature type="compositionally biased region" description="Basic residues" evidence="10">
    <location>
        <begin position="543"/>
        <end position="556"/>
    </location>
</feature>
<evidence type="ECO:0000259" key="11">
    <source>
        <dbReference type="PROSITE" id="PS50089"/>
    </source>
</evidence>
<evidence type="ECO:0000256" key="3">
    <source>
        <dbReference type="ARBA" id="ARBA00022737"/>
    </source>
</evidence>
<dbReference type="SMART" id="SM00184">
    <property type="entry name" value="RING"/>
    <property type="match status" value="1"/>
</dbReference>
<proteinExistence type="predicted"/>
<feature type="region of interest" description="Disordered" evidence="10">
    <location>
        <begin position="181"/>
        <end position="205"/>
    </location>
</feature>
<dbReference type="EMBL" id="CANTFL010000608">
    <property type="protein sequence ID" value="CAI5725507.1"/>
    <property type="molecule type" value="Genomic_DNA"/>
</dbReference>
<dbReference type="AlphaFoldDB" id="A0AAV0TUK9"/>
<dbReference type="PROSITE" id="PS00518">
    <property type="entry name" value="ZF_RING_1"/>
    <property type="match status" value="1"/>
</dbReference>
<evidence type="ECO:0000256" key="7">
    <source>
        <dbReference type="ARBA" id="ARBA00023204"/>
    </source>
</evidence>
<dbReference type="InterPro" id="IPR036420">
    <property type="entry name" value="BRCT_dom_sf"/>
</dbReference>
<evidence type="ECO:0000256" key="8">
    <source>
        <dbReference type="ARBA" id="ARBA00023242"/>
    </source>
</evidence>
<feature type="domain" description="BRCT" evidence="12">
    <location>
        <begin position="554"/>
        <end position="603"/>
    </location>
</feature>
<keyword evidence="2" id="KW-0479">Metal-binding</keyword>
<dbReference type="InterPro" id="IPR013083">
    <property type="entry name" value="Znf_RING/FYVE/PHD"/>
</dbReference>
<keyword evidence="4" id="KW-0227">DNA damage</keyword>
<dbReference type="GO" id="GO:0000724">
    <property type="term" value="P:double-strand break repair via homologous recombination"/>
    <property type="evidence" value="ECO:0007669"/>
    <property type="project" value="TreeGrafter"/>
</dbReference>
<dbReference type="SUPFAM" id="SSF52113">
    <property type="entry name" value="BRCT domain"/>
    <property type="match status" value="2"/>
</dbReference>